<feature type="domain" description="Exonuclease" evidence="3">
    <location>
        <begin position="5"/>
        <end position="170"/>
    </location>
</feature>
<comment type="caution">
    <text evidence="4">The sequence shown here is derived from an EMBL/GenBank/DDBJ whole genome shotgun (WGS) entry which is preliminary data.</text>
</comment>
<gene>
    <name evidence="4" type="ORF">AFUS01_LOCUS46809</name>
</gene>
<evidence type="ECO:0000313" key="5">
    <source>
        <dbReference type="Proteomes" id="UP000708208"/>
    </source>
</evidence>
<name>A0A8J2LRX3_9HEXA</name>
<dbReference type="PANTHER" id="PTHR12801">
    <property type="entry name" value="RNA EXONUCLEASE REXO1 / RECO3 FAMILY MEMBER-RELATED"/>
    <property type="match status" value="1"/>
</dbReference>
<accession>A0A8J2LRX3</accession>
<dbReference type="OrthoDB" id="8191639at2759"/>
<evidence type="ECO:0000256" key="1">
    <source>
        <dbReference type="ARBA" id="ARBA00022722"/>
    </source>
</evidence>
<evidence type="ECO:0000313" key="4">
    <source>
        <dbReference type="EMBL" id="CAG7837744.1"/>
    </source>
</evidence>
<keyword evidence="1" id="KW-0540">Nuclease</keyword>
<dbReference type="GO" id="GO:0004527">
    <property type="term" value="F:exonuclease activity"/>
    <property type="evidence" value="ECO:0007669"/>
    <property type="project" value="InterPro"/>
</dbReference>
<dbReference type="PANTHER" id="PTHR12801:SF45">
    <property type="entry name" value="RNA EXONUCLEASE 4"/>
    <property type="match status" value="1"/>
</dbReference>
<dbReference type="Proteomes" id="UP000708208">
    <property type="component" value="Unassembled WGS sequence"/>
</dbReference>
<dbReference type="EMBL" id="CAJVCH010571523">
    <property type="protein sequence ID" value="CAG7837744.1"/>
    <property type="molecule type" value="Genomic_DNA"/>
</dbReference>
<evidence type="ECO:0000256" key="2">
    <source>
        <dbReference type="ARBA" id="ARBA00022801"/>
    </source>
</evidence>
<dbReference type="SMART" id="SM00479">
    <property type="entry name" value="EXOIII"/>
    <property type="match status" value="1"/>
</dbReference>
<proteinExistence type="predicted"/>
<dbReference type="InterPro" id="IPR013520">
    <property type="entry name" value="Ribonucl_H"/>
</dbReference>
<organism evidence="4 5">
    <name type="scientific">Allacma fusca</name>
    <dbReference type="NCBI Taxonomy" id="39272"/>
    <lineage>
        <taxon>Eukaryota</taxon>
        <taxon>Metazoa</taxon>
        <taxon>Ecdysozoa</taxon>
        <taxon>Arthropoda</taxon>
        <taxon>Hexapoda</taxon>
        <taxon>Collembola</taxon>
        <taxon>Symphypleona</taxon>
        <taxon>Sminthuridae</taxon>
        <taxon>Allacma</taxon>
    </lineage>
</organism>
<keyword evidence="5" id="KW-1185">Reference proteome</keyword>
<sequence>MTKLRPFYFSVVTLKKDYDEVFVVLDEQCAVTYEKLIIPTDGISDFRTSYHGITPEMVSERGIPFSVARNNISLLLRNKMVVGYDLQASLKTMLLDDLIPRDMWRDTATARLFRMEKEVDGQIVYTKLKLREIALKHLQMKMPGGDLHDCIEDAKISMMLYRKYKDHSDYDWYGNFH</sequence>
<dbReference type="GO" id="GO:0005634">
    <property type="term" value="C:nucleus"/>
    <property type="evidence" value="ECO:0007669"/>
    <property type="project" value="TreeGrafter"/>
</dbReference>
<evidence type="ECO:0000259" key="3">
    <source>
        <dbReference type="SMART" id="SM00479"/>
    </source>
</evidence>
<dbReference type="InterPro" id="IPR047021">
    <property type="entry name" value="REXO1/3/4-like"/>
</dbReference>
<protein>
    <recommendedName>
        <fullName evidence="3">Exonuclease domain-containing protein</fullName>
    </recommendedName>
</protein>
<keyword evidence="2" id="KW-0378">Hydrolase</keyword>
<reference evidence="4" key="1">
    <citation type="submission" date="2021-06" db="EMBL/GenBank/DDBJ databases">
        <authorList>
            <person name="Hodson N. C."/>
            <person name="Mongue J. A."/>
            <person name="Jaron S. K."/>
        </authorList>
    </citation>
    <scope>NUCLEOTIDE SEQUENCE</scope>
</reference>
<dbReference type="AlphaFoldDB" id="A0A8J2LRX3"/>